<gene>
    <name evidence="2" type="ORF">NCTC10283_02640</name>
</gene>
<evidence type="ECO:0000313" key="3">
    <source>
        <dbReference type="Proteomes" id="UP000254209"/>
    </source>
</evidence>
<dbReference type="Proteomes" id="UP000254209">
    <property type="component" value="Unassembled WGS sequence"/>
</dbReference>
<feature type="transmembrane region" description="Helical" evidence="1">
    <location>
        <begin position="18"/>
        <end position="40"/>
    </location>
</feature>
<dbReference type="STRING" id="1120980.GCA_000745955_02384"/>
<evidence type="ECO:0000313" key="2">
    <source>
        <dbReference type="EMBL" id="SSY81075.1"/>
    </source>
</evidence>
<keyword evidence="1" id="KW-0812">Transmembrane</keyword>
<dbReference type="EMBL" id="UFSO01000003">
    <property type="protein sequence ID" value="SSY81075.1"/>
    <property type="molecule type" value="Genomic_DNA"/>
</dbReference>
<name>A0A376BW86_9NEIS</name>
<dbReference type="RefSeq" id="WP_156961073.1">
    <property type="nucleotide sequence ID" value="NZ_CP091519.2"/>
</dbReference>
<keyword evidence="1" id="KW-1133">Transmembrane helix</keyword>
<keyword evidence="3" id="KW-1185">Reference proteome</keyword>
<reference evidence="2 3" key="1">
    <citation type="submission" date="2018-06" db="EMBL/GenBank/DDBJ databases">
        <authorList>
            <consortium name="Pathogen Informatics"/>
            <person name="Doyle S."/>
        </authorList>
    </citation>
    <scope>NUCLEOTIDE SEQUENCE [LARGE SCALE GENOMIC DNA]</scope>
    <source>
        <strain evidence="2 3">NCTC10283</strain>
    </source>
</reference>
<keyword evidence="1" id="KW-0472">Membrane</keyword>
<evidence type="ECO:0000256" key="1">
    <source>
        <dbReference type="SAM" id="Phobius"/>
    </source>
</evidence>
<sequence>MDKEITFSYTLTLSVLEIISYSILFGAIFCLLLGIIFYKFDVVRFFKEKM</sequence>
<accession>A0A376BW86</accession>
<dbReference type="AlphaFoldDB" id="A0A376BW86"/>
<proteinExistence type="predicted"/>
<protein>
    <submittedName>
        <fullName evidence="2">Uncharacterized protein</fullName>
    </submittedName>
</protein>
<organism evidence="2 3">
    <name type="scientific">Alysiella crassa</name>
    <dbReference type="NCBI Taxonomy" id="153491"/>
    <lineage>
        <taxon>Bacteria</taxon>
        <taxon>Pseudomonadati</taxon>
        <taxon>Pseudomonadota</taxon>
        <taxon>Betaproteobacteria</taxon>
        <taxon>Neisseriales</taxon>
        <taxon>Neisseriaceae</taxon>
        <taxon>Alysiella</taxon>
    </lineage>
</organism>